<reference evidence="1 2" key="1">
    <citation type="submission" date="2020-03" db="EMBL/GenBank/DDBJ databases">
        <title>Genomic Encyclopedia of Type Strains, Phase IV (KMG-IV): sequencing the most valuable type-strain genomes for metagenomic binning, comparative biology and taxonomic classification.</title>
        <authorList>
            <person name="Goeker M."/>
        </authorList>
    </citation>
    <scope>NUCLEOTIDE SEQUENCE [LARGE SCALE GENOMIC DNA]</scope>
    <source>
        <strain evidence="1 2">DSM 18888</strain>
    </source>
</reference>
<dbReference type="EMBL" id="JAATJD010000001">
    <property type="protein sequence ID" value="NJB73179.1"/>
    <property type="molecule type" value="Genomic_DNA"/>
</dbReference>
<dbReference type="Proteomes" id="UP000556869">
    <property type="component" value="Unassembled WGS sequence"/>
</dbReference>
<proteinExistence type="predicted"/>
<protein>
    <submittedName>
        <fullName evidence="1">Uncharacterized protein</fullName>
    </submittedName>
</protein>
<sequence>MIMHRNSVMFGAVFLCGQGQKLLAMSFMLQEAELADRRAIQF</sequence>
<comment type="caution">
    <text evidence="1">The sequence shown here is derived from an EMBL/GenBank/DDBJ whole genome shotgun (WGS) entry which is preliminary data.</text>
</comment>
<evidence type="ECO:0000313" key="1">
    <source>
        <dbReference type="EMBL" id="NJB73179.1"/>
    </source>
</evidence>
<accession>A0ABX0WV33</accession>
<evidence type="ECO:0000313" key="2">
    <source>
        <dbReference type="Proteomes" id="UP000556869"/>
    </source>
</evidence>
<organism evidence="1 2">
    <name type="scientific">Thalassospira tepidiphila</name>
    <dbReference type="NCBI Taxonomy" id="393657"/>
    <lineage>
        <taxon>Bacteria</taxon>
        <taxon>Pseudomonadati</taxon>
        <taxon>Pseudomonadota</taxon>
        <taxon>Alphaproteobacteria</taxon>
        <taxon>Rhodospirillales</taxon>
        <taxon>Thalassospiraceae</taxon>
        <taxon>Thalassospira</taxon>
    </lineage>
</organism>
<keyword evidence="2" id="KW-1185">Reference proteome</keyword>
<gene>
    <name evidence="1" type="ORF">GGR96_000251</name>
</gene>
<name>A0ABX0WV33_9PROT</name>